<protein>
    <recommendedName>
        <fullName evidence="4">F-box domain-containing protein</fullName>
    </recommendedName>
</protein>
<sequence length="298" mass="34388">MSNYPTGFAISSIVLCNNCRRTFRVYNPPPRPKNEHFRYLGQLPDADVAFHRAVIEEMEEEVKRHDSELDRLRRVVRELEYERNALQKRLDEHRNLISAMRRLPVELWDIIFRQVVVSWPKDDNGASSKYSLYLPYKHDEEDSNGTSGDVVAPPIILSHVSSSWRNLVLSLPHLWASISFDIYQLDNDITPLLEMYYGRSANHPVRVNVVDSVWRADGEIAYPRPPEEIGRDVFLSLKAVMPRCEELSLDIVTSTFDADQEIPEISFPALKSLECDSLTEDYLACQGLSRMICTFPPF</sequence>
<comment type="caution">
    <text evidence="2">The sequence shown here is derived from an EMBL/GenBank/DDBJ whole genome shotgun (WGS) entry which is preliminary data.</text>
</comment>
<evidence type="ECO:0008006" key="4">
    <source>
        <dbReference type="Google" id="ProtNLM"/>
    </source>
</evidence>
<proteinExistence type="predicted"/>
<keyword evidence="1" id="KW-0175">Coiled coil</keyword>
<dbReference type="EMBL" id="JAYKXP010000068">
    <property type="protein sequence ID" value="KAK7032031.1"/>
    <property type="molecule type" value="Genomic_DNA"/>
</dbReference>
<dbReference type="Proteomes" id="UP001383192">
    <property type="component" value="Unassembled WGS sequence"/>
</dbReference>
<accession>A0AAW0BZS3</accession>
<evidence type="ECO:0000313" key="2">
    <source>
        <dbReference type="EMBL" id="KAK7032031.1"/>
    </source>
</evidence>
<gene>
    <name evidence="2" type="ORF">VNI00_013399</name>
</gene>
<feature type="coiled-coil region" evidence="1">
    <location>
        <begin position="48"/>
        <end position="103"/>
    </location>
</feature>
<organism evidence="2 3">
    <name type="scientific">Paramarasmius palmivorus</name>
    <dbReference type="NCBI Taxonomy" id="297713"/>
    <lineage>
        <taxon>Eukaryota</taxon>
        <taxon>Fungi</taxon>
        <taxon>Dikarya</taxon>
        <taxon>Basidiomycota</taxon>
        <taxon>Agaricomycotina</taxon>
        <taxon>Agaricomycetes</taxon>
        <taxon>Agaricomycetidae</taxon>
        <taxon>Agaricales</taxon>
        <taxon>Marasmiineae</taxon>
        <taxon>Marasmiaceae</taxon>
        <taxon>Paramarasmius</taxon>
    </lineage>
</organism>
<dbReference type="AlphaFoldDB" id="A0AAW0BZS3"/>
<reference evidence="2 3" key="1">
    <citation type="submission" date="2024-01" db="EMBL/GenBank/DDBJ databases">
        <title>A draft genome for a cacao thread blight-causing isolate of Paramarasmius palmivorus.</title>
        <authorList>
            <person name="Baruah I.K."/>
            <person name="Bukari Y."/>
            <person name="Amoako-Attah I."/>
            <person name="Meinhardt L.W."/>
            <person name="Bailey B.A."/>
            <person name="Cohen S.P."/>
        </authorList>
    </citation>
    <scope>NUCLEOTIDE SEQUENCE [LARGE SCALE GENOMIC DNA]</scope>
    <source>
        <strain evidence="2 3">GH-12</strain>
    </source>
</reference>
<keyword evidence="3" id="KW-1185">Reference proteome</keyword>
<evidence type="ECO:0000313" key="3">
    <source>
        <dbReference type="Proteomes" id="UP001383192"/>
    </source>
</evidence>
<name>A0AAW0BZS3_9AGAR</name>
<evidence type="ECO:0000256" key="1">
    <source>
        <dbReference type="SAM" id="Coils"/>
    </source>
</evidence>